<dbReference type="EMBL" id="RQZC01000003">
    <property type="protein sequence ID" value="RRD30199.1"/>
    <property type="molecule type" value="Genomic_DNA"/>
</dbReference>
<proteinExistence type="predicted"/>
<name>A0A3P1V7T8_9ACTO</name>
<dbReference type="GO" id="GO:0016853">
    <property type="term" value="F:isomerase activity"/>
    <property type="evidence" value="ECO:0007669"/>
    <property type="project" value="UniProtKB-KW"/>
</dbReference>
<dbReference type="SUPFAM" id="SSF51658">
    <property type="entry name" value="Xylose isomerase-like"/>
    <property type="match status" value="1"/>
</dbReference>
<dbReference type="AlphaFoldDB" id="A0A3P1V7T8"/>
<evidence type="ECO:0000259" key="1">
    <source>
        <dbReference type="Pfam" id="PF01261"/>
    </source>
</evidence>
<dbReference type="RefSeq" id="WP_124933177.1">
    <property type="nucleotide sequence ID" value="NZ_RQZC01000003.1"/>
</dbReference>
<dbReference type="Pfam" id="PF01261">
    <property type="entry name" value="AP_endonuc_2"/>
    <property type="match status" value="1"/>
</dbReference>
<dbReference type="InterPro" id="IPR050312">
    <property type="entry name" value="IolE/XylAMocC-like"/>
</dbReference>
<evidence type="ECO:0000313" key="2">
    <source>
        <dbReference type="EMBL" id="RRD30199.1"/>
    </source>
</evidence>
<dbReference type="OrthoDB" id="6629724at2"/>
<dbReference type="Proteomes" id="UP000271272">
    <property type="component" value="Unassembled WGS sequence"/>
</dbReference>
<protein>
    <submittedName>
        <fullName evidence="2">Sugar phosphate isomerase/epimerase</fullName>
    </submittedName>
</protein>
<sequence>MKESLHDYMKVGIVHFMAYPFALSGEGRIAESVAEIVEDEFFDEIEITRVNDQAERDAVKTLLASSGMTVGFGAQPYILKGKLDLNSTDEQERGKAVETLKSAIDQAYEVGAGKLGFLSGPKPPPQDRDRALELLADSIIELGRYAKSKGDLVLSLETFDDSTDKKALIGTNRLACELAYEVRKAIPDFGLMVDLSHLPMQGETIRQALSATEEFINHAHIGNCVIRDTQDPAYGDLHPHFGHPKGENNVPQVRDFLRGLLDIGYLREDAPERSVVAFEVQPLGDQRAAVIIAEAKRVLREAWRIL</sequence>
<gene>
    <name evidence="2" type="ORF">EII10_03815</name>
</gene>
<keyword evidence="2" id="KW-0413">Isomerase</keyword>
<dbReference type="Gene3D" id="3.20.20.150">
    <property type="entry name" value="Divalent-metal-dependent TIM barrel enzymes"/>
    <property type="match status" value="1"/>
</dbReference>
<comment type="caution">
    <text evidence="2">The sequence shown here is derived from an EMBL/GenBank/DDBJ whole genome shotgun (WGS) entry which is preliminary data.</text>
</comment>
<keyword evidence="3" id="KW-1185">Reference proteome</keyword>
<accession>A0A3P1V7T8</accession>
<dbReference type="PANTHER" id="PTHR12110">
    <property type="entry name" value="HYDROXYPYRUVATE ISOMERASE"/>
    <property type="match status" value="1"/>
</dbReference>
<dbReference type="InterPro" id="IPR036237">
    <property type="entry name" value="Xyl_isomerase-like_sf"/>
</dbReference>
<dbReference type="InterPro" id="IPR013022">
    <property type="entry name" value="Xyl_isomerase-like_TIM-brl"/>
</dbReference>
<reference evidence="2 3" key="1">
    <citation type="submission" date="2018-11" db="EMBL/GenBank/DDBJ databases">
        <title>Genomes From Bacteria Associated with the Canine Oral Cavity: a Test Case for Automated Genome-Based Taxonomic Assignment.</title>
        <authorList>
            <person name="Coil D.A."/>
            <person name="Jospin G."/>
            <person name="Darling A.E."/>
            <person name="Wallis C."/>
            <person name="Davis I.J."/>
            <person name="Harris S."/>
            <person name="Eisen J.A."/>
            <person name="Holcombe L.J."/>
            <person name="O'Flynn C."/>
        </authorList>
    </citation>
    <scope>NUCLEOTIDE SEQUENCE [LARGE SCALE GENOMIC DNA]</scope>
    <source>
        <strain evidence="2 3">OH5050</strain>
    </source>
</reference>
<feature type="domain" description="Xylose isomerase-like TIM barrel" evidence="1">
    <location>
        <begin position="43"/>
        <end position="265"/>
    </location>
</feature>
<organism evidence="2 3">
    <name type="scientific">Actinomyces bowdenii</name>
    <dbReference type="NCBI Taxonomy" id="131109"/>
    <lineage>
        <taxon>Bacteria</taxon>
        <taxon>Bacillati</taxon>
        <taxon>Actinomycetota</taxon>
        <taxon>Actinomycetes</taxon>
        <taxon>Actinomycetales</taxon>
        <taxon>Actinomycetaceae</taxon>
        <taxon>Actinomyces</taxon>
    </lineage>
</organism>
<evidence type="ECO:0000313" key="3">
    <source>
        <dbReference type="Proteomes" id="UP000271272"/>
    </source>
</evidence>